<sequence>MIHPRDIATEAEAAVLEHADRLAAIIGKHWHPTNDATRDDIMLLVADLLRAHAETGIEMQTWRAALNVVMDHLAAEPEGADLLHRLGSPAWFTVIGTTKDGQREPVAVLPGRRHLEVAIGAWTTQIQAPTAADAVRAVSHVGRSAA</sequence>
<accession>A0A1Q8V6K8</accession>
<evidence type="ECO:0000313" key="2">
    <source>
        <dbReference type="Proteomes" id="UP000186857"/>
    </source>
</evidence>
<gene>
    <name evidence="1" type="ORF">BKH29_09815</name>
</gene>
<dbReference type="OrthoDB" id="3254717at2"/>
<dbReference type="AlphaFoldDB" id="A0A1Q8V6K8"/>
<comment type="caution">
    <text evidence="1">The sequence shown here is derived from an EMBL/GenBank/DDBJ whole genome shotgun (WGS) entry which is preliminary data.</text>
</comment>
<evidence type="ECO:0000313" key="1">
    <source>
        <dbReference type="EMBL" id="OLO43680.1"/>
    </source>
</evidence>
<name>A0A1Q8V6K8_9ACTO</name>
<proteinExistence type="predicted"/>
<protein>
    <submittedName>
        <fullName evidence="1">Uncharacterized protein</fullName>
    </submittedName>
</protein>
<dbReference type="Proteomes" id="UP000186857">
    <property type="component" value="Unassembled WGS sequence"/>
</dbReference>
<reference evidence="1 2" key="1">
    <citation type="submission" date="2016-12" db="EMBL/GenBank/DDBJ databases">
        <title>Genomic Comparison of strains in the 'Actinomyces naeslundii' Group.</title>
        <authorList>
            <person name="Mughal S.R."/>
            <person name="Do T."/>
            <person name="Gilbert S.C."/>
            <person name="Witherden E.A."/>
            <person name="Didelot X."/>
            <person name="Beighton D."/>
        </authorList>
    </citation>
    <scope>NUCLEOTIDE SEQUENCE [LARGE SCALE GENOMIC DNA]</scope>
    <source>
        <strain evidence="1 2">CCUG 33920</strain>
    </source>
</reference>
<dbReference type="RefSeq" id="WP_075377260.1">
    <property type="nucleotide sequence ID" value="NZ_MSKJ01000023.1"/>
</dbReference>
<organism evidence="1 2">
    <name type="scientific">Actinomyces oris</name>
    <dbReference type="NCBI Taxonomy" id="544580"/>
    <lineage>
        <taxon>Bacteria</taxon>
        <taxon>Bacillati</taxon>
        <taxon>Actinomycetota</taxon>
        <taxon>Actinomycetes</taxon>
        <taxon>Actinomycetales</taxon>
        <taxon>Actinomycetaceae</taxon>
        <taxon>Actinomyces</taxon>
    </lineage>
</organism>
<dbReference type="EMBL" id="MSKJ01000023">
    <property type="protein sequence ID" value="OLO43680.1"/>
    <property type="molecule type" value="Genomic_DNA"/>
</dbReference>